<dbReference type="EMBL" id="CAACVG010009021">
    <property type="protein sequence ID" value="VEN51802.1"/>
    <property type="molecule type" value="Genomic_DNA"/>
</dbReference>
<evidence type="ECO:0000256" key="4">
    <source>
        <dbReference type="ARBA" id="ARBA00022786"/>
    </source>
</evidence>
<dbReference type="PANTHER" id="PTHR12558:SF9">
    <property type="entry name" value="CELL DIVISION CYCLE PROTEIN 16 HOMOLOG"/>
    <property type="match status" value="1"/>
</dbReference>
<evidence type="ECO:0008006" key="10">
    <source>
        <dbReference type="Google" id="ProtNLM"/>
    </source>
</evidence>
<dbReference type="Proteomes" id="UP000410492">
    <property type="component" value="Unassembled WGS sequence"/>
</dbReference>
<dbReference type="GO" id="GO:0031145">
    <property type="term" value="P:anaphase-promoting complex-dependent catabolic process"/>
    <property type="evidence" value="ECO:0007669"/>
    <property type="project" value="TreeGrafter"/>
</dbReference>
<evidence type="ECO:0000313" key="8">
    <source>
        <dbReference type="EMBL" id="VEN51802.1"/>
    </source>
</evidence>
<dbReference type="GO" id="GO:0051301">
    <property type="term" value="P:cell division"/>
    <property type="evidence" value="ECO:0007669"/>
    <property type="project" value="UniProtKB-KW"/>
</dbReference>
<keyword evidence="6" id="KW-0131">Cell cycle</keyword>
<organism evidence="8 9">
    <name type="scientific">Callosobruchus maculatus</name>
    <name type="common">Southern cowpea weevil</name>
    <name type="synonym">Pulse bruchid</name>
    <dbReference type="NCBI Taxonomy" id="64391"/>
    <lineage>
        <taxon>Eukaryota</taxon>
        <taxon>Metazoa</taxon>
        <taxon>Ecdysozoa</taxon>
        <taxon>Arthropoda</taxon>
        <taxon>Hexapoda</taxon>
        <taxon>Insecta</taxon>
        <taxon>Pterygota</taxon>
        <taxon>Neoptera</taxon>
        <taxon>Endopterygota</taxon>
        <taxon>Coleoptera</taxon>
        <taxon>Polyphaga</taxon>
        <taxon>Cucujiformia</taxon>
        <taxon>Chrysomeloidea</taxon>
        <taxon>Chrysomelidae</taxon>
        <taxon>Bruchinae</taxon>
        <taxon>Bruchini</taxon>
        <taxon>Callosobruchus</taxon>
    </lineage>
</organism>
<feature type="compositionally biased region" description="Basic and acidic residues" evidence="7">
    <location>
        <begin position="272"/>
        <end position="281"/>
    </location>
</feature>
<keyword evidence="9" id="KW-1185">Reference proteome</keyword>
<dbReference type="Pfam" id="PF12895">
    <property type="entry name" value="ANAPC3"/>
    <property type="match status" value="1"/>
</dbReference>
<evidence type="ECO:0000313" key="9">
    <source>
        <dbReference type="Proteomes" id="UP000410492"/>
    </source>
</evidence>
<evidence type="ECO:0000256" key="3">
    <source>
        <dbReference type="ARBA" id="ARBA00022776"/>
    </source>
</evidence>
<dbReference type="GO" id="GO:0005680">
    <property type="term" value="C:anaphase-promoting complex"/>
    <property type="evidence" value="ECO:0007669"/>
    <property type="project" value="TreeGrafter"/>
</dbReference>
<evidence type="ECO:0000256" key="5">
    <source>
        <dbReference type="ARBA" id="ARBA00022803"/>
    </source>
</evidence>
<dbReference type="Gene3D" id="1.25.40.10">
    <property type="entry name" value="Tetratricopeptide repeat domain"/>
    <property type="match status" value="2"/>
</dbReference>
<sequence length="386" mass="44173">MKTNVNIENYRKLVQTYIDLHVYNAALFWADKVVALTGNPKDVYWLAQCMYLLKQYHRAAHLLRSKNLHKSNFTCCYLTARCLYEASELSEALKLLDTFEPYMFIAKDNMGFTSEYDIKFVDETSKNQAYASYLLLRGKVFEAMDNRGLAADCYKQALVADVHCYEAFESLIKYQMLTAAEEEELLACLPISQECSTEEAEILLTLYESKLKKYQTPSLPRPNESKILYGNSNSMPNNKLLSSLNLTTHTSYSPMIPTSISTPAVTRNNDKNIVKSNEPRKPKTTPMDTSSNTRLMKLKNSLDLQVAEAERLYYNCDYQACNLLTEAILKMDPYHDACLPIHISCQVELKQSNKLFTLAHNLVDLYPNLAISWFAVGCYYYIIGNC</sequence>
<feature type="region of interest" description="Disordered" evidence="7">
    <location>
        <begin position="272"/>
        <end position="291"/>
    </location>
</feature>
<accession>A0A653CVK9</accession>
<name>A0A653CVK9_CALMS</name>
<proteinExistence type="predicted"/>
<keyword evidence="3" id="KW-0498">Mitosis</keyword>
<evidence type="ECO:0000256" key="2">
    <source>
        <dbReference type="ARBA" id="ARBA00022737"/>
    </source>
</evidence>
<evidence type="ECO:0000256" key="1">
    <source>
        <dbReference type="ARBA" id="ARBA00022618"/>
    </source>
</evidence>
<reference evidence="8 9" key="1">
    <citation type="submission" date="2019-01" db="EMBL/GenBank/DDBJ databases">
        <authorList>
            <person name="Sayadi A."/>
        </authorList>
    </citation>
    <scope>NUCLEOTIDE SEQUENCE [LARGE SCALE GENOMIC DNA]</scope>
</reference>
<evidence type="ECO:0000256" key="6">
    <source>
        <dbReference type="ARBA" id="ARBA00023306"/>
    </source>
</evidence>
<dbReference type="InterPro" id="IPR011990">
    <property type="entry name" value="TPR-like_helical_dom_sf"/>
</dbReference>
<keyword evidence="2" id="KW-0677">Repeat</keyword>
<keyword evidence="4" id="KW-0833">Ubl conjugation pathway</keyword>
<dbReference type="SUPFAM" id="SSF48452">
    <property type="entry name" value="TPR-like"/>
    <property type="match status" value="1"/>
</dbReference>
<evidence type="ECO:0000256" key="7">
    <source>
        <dbReference type="SAM" id="MobiDB-lite"/>
    </source>
</evidence>
<dbReference type="OrthoDB" id="10006270at2759"/>
<dbReference type="GO" id="GO:0016567">
    <property type="term" value="P:protein ubiquitination"/>
    <property type="evidence" value="ECO:0007669"/>
    <property type="project" value="TreeGrafter"/>
</dbReference>
<dbReference type="GO" id="GO:0045842">
    <property type="term" value="P:positive regulation of mitotic metaphase/anaphase transition"/>
    <property type="evidence" value="ECO:0007669"/>
    <property type="project" value="TreeGrafter"/>
</dbReference>
<keyword evidence="5" id="KW-0802">TPR repeat</keyword>
<dbReference type="PANTHER" id="PTHR12558">
    <property type="entry name" value="CELL DIVISION CYCLE 16,23,27"/>
    <property type="match status" value="1"/>
</dbReference>
<dbReference type="AlphaFoldDB" id="A0A653CVK9"/>
<protein>
    <recommendedName>
        <fullName evidence="10">Cell division cycle protein 16 homolog</fullName>
    </recommendedName>
</protein>
<dbReference type="GO" id="GO:0005737">
    <property type="term" value="C:cytoplasm"/>
    <property type="evidence" value="ECO:0007669"/>
    <property type="project" value="TreeGrafter"/>
</dbReference>
<keyword evidence="1" id="KW-0132">Cell division</keyword>
<gene>
    <name evidence="8" type="ORF">CALMAC_LOCUS12148</name>
</gene>